<dbReference type="EMBL" id="JBCITK010000001">
    <property type="protein sequence ID" value="MEN0645062.1"/>
    <property type="molecule type" value="Genomic_DNA"/>
</dbReference>
<proteinExistence type="predicted"/>
<evidence type="ECO:0000256" key="1">
    <source>
        <dbReference type="SAM" id="Phobius"/>
    </source>
</evidence>
<feature type="transmembrane region" description="Helical" evidence="1">
    <location>
        <begin position="21"/>
        <end position="43"/>
    </location>
</feature>
<feature type="transmembrane region" description="Helical" evidence="1">
    <location>
        <begin position="177"/>
        <end position="197"/>
    </location>
</feature>
<name>A0ABU9VN51_9BACI</name>
<keyword evidence="1" id="KW-1133">Transmembrane helix</keyword>
<reference evidence="2 3" key="1">
    <citation type="submission" date="2024-03" db="EMBL/GenBank/DDBJ databases">
        <title>Bacilli Hybrid Assemblies.</title>
        <authorList>
            <person name="Kovac J."/>
        </authorList>
    </citation>
    <scope>NUCLEOTIDE SEQUENCE [LARGE SCALE GENOMIC DNA]</scope>
    <source>
        <strain evidence="2 3">FSL R7-0666</strain>
    </source>
</reference>
<sequence>MSERQQVWKLMMFELKNFKALNVLNFSLFTTVAIVFFSLFIFSGEFEFINGNRPLALAIDFIFLGYSVSIVMYTRSKAFKMQSLKGGLYAAPLMVVLRTMPFSEKAILKSRIYLYLLISFVVSTGHMLIIYFTSPVLSEWITLEQFPIWLLIWNMVTISIGVIMPMAEPGATYTMKYLVTFCFIFYAFFLAVLIALVRLSGNGIFGWLIYFSSEHLIPTLIVSILLGLGSTFITYYYMNHYMQKVDYHV</sequence>
<keyword evidence="1" id="KW-0472">Membrane</keyword>
<keyword evidence="3" id="KW-1185">Reference proteome</keyword>
<evidence type="ECO:0000313" key="2">
    <source>
        <dbReference type="EMBL" id="MEN0645062.1"/>
    </source>
</evidence>
<feature type="transmembrane region" description="Helical" evidence="1">
    <location>
        <begin position="146"/>
        <end position="165"/>
    </location>
</feature>
<dbReference type="Proteomes" id="UP001418796">
    <property type="component" value="Unassembled WGS sequence"/>
</dbReference>
<organism evidence="2 3">
    <name type="scientific">Alkalicoccobacillus gibsonii</name>
    <dbReference type="NCBI Taxonomy" id="79881"/>
    <lineage>
        <taxon>Bacteria</taxon>
        <taxon>Bacillati</taxon>
        <taxon>Bacillota</taxon>
        <taxon>Bacilli</taxon>
        <taxon>Bacillales</taxon>
        <taxon>Bacillaceae</taxon>
        <taxon>Alkalicoccobacillus</taxon>
    </lineage>
</organism>
<dbReference type="RefSeq" id="WP_343131664.1">
    <property type="nucleotide sequence ID" value="NZ_JBCITK010000001.1"/>
</dbReference>
<accession>A0ABU9VN51</accession>
<feature type="transmembrane region" description="Helical" evidence="1">
    <location>
        <begin position="55"/>
        <end position="74"/>
    </location>
</feature>
<feature type="transmembrane region" description="Helical" evidence="1">
    <location>
        <begin position="217"/>
        <end position="238"/>
    </location>
</feature>
<comment type="caution">
    <text evidence="2">The sequence shown here is derived from an EMBL/GenBank/DDBJ whole genome shotgun (WGS) entry which is preliminary data.</text>
</comment>
<protein>
    <recommendedName>
        <fullName evidence="4">ABC transporter permease</fullName>
    </recommendedName>
</protein>
<evidence type="ECO:0008006" key="4">
    <source>
        <dbReference type="Google" id="ProtNLM"/>
    </source>
</evidence>
<gene>
    <name evidence="2" type="ORF">MKY91_18035</name>
</gene>
<keyword evidence="1" id="KW-0812">Transmembrane</keyword>
<feature type="transmembrane region" description="Helical" evidence="1">
    <location>
        <begin position="112"/>
        <end position="134"/>
    </location>
</feature>
<evidence type="ECO:0000313" key="3">
    <source>
        <dbReference type="Proteomes" id="UP001418796"/>
    </source>
</evidence>